<evidence type="ECO:0000313" key="2">
    <source>
        <dbReference type="EMBL" id="OXG23847.1"/>
    </source>
</evidence>
<feature type="compositionally biased region" description="Polar residues" evidence="1">
    <location>
        <begin position="545"/>
        <end position="564"/>
    </location>
</feature>
<dbReference type="OrthoDB" id="2562784at2759"/>
<feature type="region of interest" description="Disordered" evidence="1">
    <location>
        <begin position="544"/>
        <end position="566"/>
    </location>
</feature>
<dbReference type="AlphaFoldDB" id="A0A854QFU2"/>
<gene>
    <name evidence="2" type="ORF">C361_02387</name>
</gene>
<proteinExistence type="predicted"/>
<feature type="compositionally biased region" description="Low complexity" evidence="1">
    <location>
        <begin position="341"/>
        <end position="351"/>
    </location>
</feature>
<feature type="region of interest" description="Disordered" evidence="1">
    <location>
        <begin position="316"/>
        <end position="351"/>
    </location>
</feature>
<feature type="region of interest" description="Disordered" evidence="1">
    <location>
        <begin position="409"/>
        <end position="430"/>
    </location>
</feature>
<feature type="region of interest" description="Disordered" evidence="1">
    <location>
        <begin position="457"/>
        <end position="502"/>
    </location>
</feature>
<name>A0A854QFU2_CRYNE</name>
<organism evidence="2 3">
    <name type="scientific">Cryptococcus neoformans Tu259-1</name>
    <dbReference type="NCBI Taxonomy" id="1230072"/>
    <lineage>
        <taxon>Eukaryota</taxon>
        <taxon>Fungi</taxon>
        <taxon>Dikarya</taxon>
        <taxon>Basidiomycota</taxon>
        <taxon>Agaricomycotina</taxon>
        <taxon>Tremellomycetes</taxon>
        <taxon>Tremellales</taxon>
        <taxon>Cryptococcaceae</taxon>
        <taxon>Cryptococcus</taxon>
        <taxon>Cryptococcus neoformans species complex</taxon>
    </lineage>
</organism>
<feature type="compositionally biased region" description="Polar residues" evidence="1">
    <location>
        <begin position="484"/>
        <end position="495"/>
    </location>
</feature>
<feature type="region of interest" description="Disordered" evidence="1">
    <location>
        <begin position="64"/>
        <end position="154"/>
    </location>
</feature>
<comment type="caution">
    <text evidence="2">The sequence shown here is derived from an EMBL/GenBank/DDBJ whole genome shotgun (WGS) entry which is preliminary data.</text>
</comment>
<dbReference type="EMBL" id="AMKT01000034">
    <property type="protein sequence ID" value="OXG23847.1"/>
    <property type="molecule type" value="Genomic_DNA"/>
</dbReference>
<accession>A0A854QFU2</accession>
<feature type="compositionally biased region" description="Low complexity" evidence="1">
    <location>
        <begin position="141"/>
        <end position="154"/>
    </location>
</feature>
<feature type="compositionally biased region" description="Low complexity" evidence="1">
    <location>
        <begin position="219"/>
        <end position="230"/>
    </location>
</feature>
<feature type="region of interest" description="Disordered" evidence="1">
    <location>
        <begin position="198"/>
        <end position="242"/>
    </location>
</feature>
<evidence type="ECO:0000313" key="3">
    <source>
        <dbReference type="Proteomes" id="UP000199727"/>
    </source>
</evidence>
<feature type="compositionally biased region" description="Polar residues" evidence="1">
    <location>
        <begin position="121"/>
        <end position="140"/>
    </location>
</feature>
<reference evidence="2 3" key="1">
    <citation type="submission" date="2017-06" db="EMBL/GenBank/DDBJ databases">
        <title>Global population genomics of the pathogenic fungus Cryptococcus neoformans var. grubii.</title>
        <authorList>
            <person name="Cuomo C."/>
            <person name="Litvintseva A."/>
            <person name="Chen Y."/>
            <person name="Young S."/>
            <person name="Zeng Q."/>
            <person name="Chapman S."/>
            <person name="Gujja S."/>
            <person name="Saif S."/>
            <person name="Birren B."/>
        </authorList>
    </citation>
    <scope>NUCLEOTIDE SEQUENCE [LARGE SCALE GENOMIC DNA]</scope>
    <source>
        <strain evidence="2 3">Tu259-1</strain>
    </source>
</reference>
<sequence>MLTMKTRYISTSSIPPYVMSVVDPFLIAHPPSRVTQLSAQAEEAPFEVYCIVCDKRIVQIEASEKGKEGEKKSKKKMAGGTIRVKNPDGTTTTRNANGKVIRPPLKRNPNSSARIVVTNAAKGQSLNRTETNEGVSSPSESPQSKKCPPLSSSPPFKSAIYCSRECMETDAGRSTEVYKDLARTMSFDFSNTFFSPDEHIPVTDQGKSPNAPPSPLFVSGSDTESSTSNSAGLTHDHNTSSSAPKIMDYFRFSKEDPDRAWHEVERQRRSSMQPALRRPAPSTESLTSLWHQEAEMGQSSSGGGKLRAMTPLHGYVSDKERRPSGSAERSAPIPVRPIPRSNLSHTSLVGSSSSYRSTVLPADLGSAPSHTLGLLHSYASAFSVRSSSNTPSSYSQRGFVYPDGTVVPSSVSPPMAASRTDSTSSITRPVGGTIKARKNEPTWDSFGKVEVQAHNERIHRRSGAGANAGTDSTPVAVPRRKQDISSGPSENTPRQNLEREGSNWKITYVVPASVERQTTVKRSQGPACSLPPDRYHPQGVLIPRSSPQLSTSNSTAYGSHTPSSRHMPLRAATSAAFPDIGGLKVSDDKVVPVHSSQSVPRRIGFNWDQAKGVKTYEIPGKVDRNPKGLFYFQ</sequence>
<evidence type="ECO:0000256" key="1">
    <source>
        <dbReference type="SAM" id="MobiDB-lite"/>
    </source>
</evidence>
<feature type="region of interest" description="Disordered" evidence="1">
    <location>
        <begin position="261"/>
        <end position="285"/>
    </location>
</feature>
<protein>
    <submittedName>
        <fullName evidence="2">Uncharacterized protein</fullName>
    </submittedName>
</protein>
<dbReference type="Proteomes" id="UP000199727">
    <property type="component" value="Unassembled WGS sequence"/>
</dbReference>